<accession>A0A818A603</accession>
<name>A0A818A603_9BILA</name>
<dbReference type="PROSITE" id="PS51455">
    <property type="entry name" value="PIPK"/>
    <property type="match status" value="1"/>
</dbReference>
<organism evidence="3 5">
    <name type="scientific">Rotaria socialis</name>
    <dbReference type="NCBI Taxonomy" id="392032"/>
    <lineage>
        <taxon>Eukaryota</taxon>
        <taxon>Metazoa</taxon>
        <taxon>Spiralia</taxon>
        <taxon>Gnathifera</taxon>
        <taxon>Rotifera</taxon>
        <taxon>Eurotatoria</taxon>
        <taxon>Bdelloidea</taxon>
        <taxon>Philodinida</taxon>
        <taxon>Philodinidae</taxon>
        <taxon>Rotaria</taxon>
    </lineage>
</organism>
<evidence type="ECO:0000259" key="2">
    <source>
        <dbReference type="PROSITE" id="PS51455"/>
    </source>
</evidence>
<dbReference type="GO" id="GO:0005524">
    <property type="term" value="F:ATP binding"/>
    <property type="evidence" value="ECO:0007669"/>
    <property type="project" value="UniProtKB-UniRule"/>
</dbReference>
<gene>
    <name evidence="4" type="ORF">GRG538_LOCUS21287</name>
    <name evidence="3" type="ORF">TIS948_LOCUS27630</name>
</gene>
<dbReference type="GO" id="GO:0052742">
    <property type="term" value="F:phosphatidylinositol kinase activity"/>
    <property type="evidence" value="ECO:0007669"/>
    <property type="project" value="InterPro"/>
</dbReference>
<feature type="domain" description="PIPK" evidence="2">
    <location>
        <begin position="1"/>
        <end position="78"/>
    </location>
</feature>
<reference evidence="3" key="1">
    <citation type="submission" date="2021-02" db="EMBL/GenBank/DDBJ databases">
        <authorList>
            <person name="Nowell W R."/>
        </authorList>
    </citation>
    <scope>NUCLEOTIDE SEQUENCE</scope>
</reference>
<protein>
    <recommendedName>
        <fullName evidence="2">PIPK domain-containing protein</fullName>
    </recommendedName>
</protein>
<evidence type="ECO:0000313" key="3">
    <source>
        <dbReference type="EMBL" id="CAF3400227.1"/>
    </source>
</evidence>
<dbReference type="Proteomes" id="UP000663872">
    <property type="component" value="Unassembled WGS sequence"/>
</dbReference>
<dbReference type="GO" id="GO:0046488">
    <property type="term" value="P:phosphatidylinositol metabolic process"/>
    <property type="evidence" value="ECO:0007669"/>
    <property type="project" value="UniProtKB-UniRule"/>
</dbReference>
<keyword evidence="1" id="KW-0547">Nucleotide-binding</keyword>
<dbReference type="EMBL" id="CAJNYT010003521">
    <property type="protein sequence ID" value="CAF3572348.1"/>
    <property type="molecule type" value="Genomic_DNA"/>
</dbReference>
<comment type="caution">
    <text evidence="3">The sequence shown here is derived from an EMBL/GenBank/DDBJ whole genome shotgun (WGS) entry which is preliminary data.</text>
</comment>
<keyword evidence="1" id="KW-0808">Transferase</keyword>
<dbReference type="AlphaFoldDB" id="A0A818A603"/>
<dbReference type="Gene3D" id="3.30.810.10">
    <property type="entry name" value="2-Layer Sandwich"/>
    <property type="match status" value="1"/>
</dbReference>
<dbReference type="EMBL" id="CAJNXB010004962">
    <property type="protein sequence ID" value="CAF3400227.1"/>
    <property type="molecule type" value="Genomic_DNA"/>
</dbReference>
<evidence type="ECO:0000313" key="4">
    <source>
        <dbReference type="EMBL" id="CAF3572348.1"/>
    </source>
</evidence>
<evidence type="ECO:0000256" key="1">
    <source>
        <dbReference type="PROSITE-ProRule" id="PRU00781"/>
    </source>
</evidence>
<dbReference type="InterPro" id="IPR027483">
    <property type="entry name" value="PInositol-4-P-4/5-kinase_C_sf"/>
</dbReference>
<dbReference type="InterPro" id="IPR002498">
    <property type="entry name" value="PInositol-4-P-4/5-kinase_core"/>
</dbReference>
<dbReference type="Proteomes" id="UP000663825">
    <property type="component" value="Unassembled WGS sequence"/>
</dbReference>
<dbReference type="SUPFAM" id="SSF56104">
    <property type="entry name" value="SAICAR synthase-like"/>
    <property type="match status" value="1"/>
</dbReference>
<proteinExistence type="predicted"/>
<keyword evidence="1" id="KW-0067">ATP-binding</keyword>
<sequence>MDHDNVFDEPFHMRSPELSTRRESYNIGFADILTHYNRRKKGVILTKRRLSTSDADETLIVRPDLYARRFLDFIDKHCI</sequence>
<evidence type="ECO:0000313" key="5">
    <source>
        <dbReference type="Proteomes" id="UP000663825"/>
    </source>
</evidence>
<keyword evidence="1" id="KW-0418">Kinase</keyword>
<dbReference type="OrthoDB" id="20783at2759"/>
<dbReference type="Pfam" id="PF01504">
    <property type="entry name" value="PIP5K"/>
    <property type="match status" value="1"/>
</dbReference>